<evidence type="ECO:0000259" key="2">
    <source>
        <dbReference type="Pfam" id="PF13472"/>
    </source>
</evidence>
<reference evidence="3" key="2">
    <citation type="submission" date="2022-06" db="UniProtKB">
        <authorList>
            <consortium name="EnsemblMetazoa"/>
        </authorList>
    </citation>
    <scope>IDENTIFICATION</scope>
    <source>
        <strain evidence="3">PS312</strain>
    </source>
</reference>
<protein>
    <submittedName>
        <fullName evidence="3">Lipase</fullName>
    </submittedName>
</protein>
<dbReference type="Proteomes" id="UP000005239">
    <property type="component" value="Unassembled WGS sequence"/>
</dbReference>
<proteinExistence type="inferred from homology"/>
<comment type="similarity">
    <text evidence="1">Belongs to the 'GDSL' lipolytic enzyme family. Platelet-activating factor acetylhydrolase IB beta/gamma subunits subfamily.</text>
</comment>
<gene>
    <name evidence="3" type="primary">WBGene00205497</name>
</gene>
<dbReference type="InterPro" id="IPR036514">
    <property type="entry name" value="SGNH_hydro_sf"/>
</dbReference>
<dbReference type="EnsemblMetazoa" id="PPA32637.1">
    <property type="protein sequence ID" value="PPA32637.1"/>
    <property type="gene ID" value="WBGene00205497"/>
</dbReference>
<organism evidence="3 4">
    <name type="scientific">Pristionchus pacificus</name>
    <name type="common">Parasitic nematode worm</name>
    <dbReference type="NCBI Taxonomy" id="54126"/>
    <lineage>
        <taxon>Eukaryota</taxon>
        <taxon>Metazoa</taxon>
        <taxon>Ecdysozoa</taxon>
        <taxon>Nematoda</taxon>
        <taxon>Chromadorea</taxon>
        <taxon>Rhabditida</taxon>
        <taxon>Rhabditina</taxon>
        <taxon>Diplogasteromorpha</taxon>
        <taxon>Diplogasteroidea</taxon>
        <taxon>Neodiplogasteridae</taxon>
        <taxon>Pristionchus</taxon>
    </lineage>
</organism>
<dbReference type="Gene3D" id="3.40.50.1110">
    <property type="entry name" value="SGNH hydrolase"/>
    <property type="match status" value="1"/>
</dbReference>
<dbReference type="AlphaFoldDB" id="A0A2A6BDB2"/>
<dbReference type="PANTHER" id="PTHR11852:SF0">
    <property type="entry name" value="PLATELET-ACTIVATING FACTOR ACETYLHYDROLASE IB SUBUNIT BETA HOMOLOG"/>
    <property type="match status" value="1"/>
</dbReference>
<dbReference type="OrthoDB" id="505607at2759"/>
<sequence>MGIPPERANDDRWKDLHAHFVSEARDKEADVLIIGDDHVALLEQSNIYRDRLAALHCLVFGVMGDTVKAADWRVTNGEMERIPAKVVLLSIGHNDALLSSPDEFLTHLCSLVDNVYSRLPQASIFVMKLIPSGRRADSPARHWIGKVNEEMETRLRSKASVIDIDTSIINSEGLIDRHLLFDFFHLTQEGYSLVFDNVHLALHEALNQ</sequence>
<feature type="domain" description="SGNH hydrolase-type esterase" evidence="2">
    <location>
        <begin position="50"/>
        <end position="192"/>
    </location>
</feature>
<evidence type="ECO:0000313" key="3">
    <source>
        <dbReference type="EnsemblMetazoa" id="PPA32637.1"/>
    </source>
</evidence>
<dbReference type="InterPro" id="IPR013830">
    <property type="entry name" value="SGNH_hydro"/>
</dbReference>
<reference evidence="4" key="1">
    <citation type="journal article" date="2008" name="Nat. Genet.">
        <title>The Pristionchus pacificus genome provides a unique perspective on nematode lifestyle and parasitism.</title>
        <authorList>
            <person name="Dieterich C."/>
            <person name="Clifton S.W."/>
            <person name="Schuster L.N."/>
            <person name="Chinwalla A."/>
            <person name="Delehaunty K."/>
            <person name="Dinkelacker I."/>
            <person name="Fulton L."/>
            <person name="Fulton R."/>
            <person name="Godfrey J."/>
            <person name="Minx P."/>
            <person name="Mitreva M."/>
            <person name="Roeseler W."/>
            <person name="Tian H."/>
            <person name="Witte H."/>
            <person name="Yang S.P."/>
            <person name="Wilson R.K."/>
            <person name="Sommer R.J."/>
        </authorList>
    </citation>
    <scope>NUCLEOTIDE SEQUENCE [LARGE SCALE GENOMIC DNA]</scope>
    <source>
        <strain evidence="4">PS312</strain>
    </source>
</reference>
<name>A0A2A6BDB2_PRIPA</name>
<accession>A0A2A6BDB2</accession>
<dbReference type="Pfam" id="PF13472">
    <property type="entry name" value="Lipase_GDSL_2"/>
    <property type="match status" value="1"/>
</dbReference>
<evidence type="ECO:0000256" key="1">
    <source>
        <dbReference type="ARBA" id="ARBA00038184"/>
    </source>
</evidence>
<dbReference type="SUPFAM" id="SSF52266">
    <property type="entry name" value="SGNH hydrolase"/>
    <property type="match status" value="1"/>
</dbReference>
<evidence type="ECO:0000313" key="4">
    <source>
        <dbReference type="Proteomes" id="UP000005239"/>
    </source>
</evidence>
<dbReference type="PANTHER" id="PTHR11852">
    <property type="entry name" value="PLATELET-ACTIVATING FACTOR ACETYLHYDROLASE"/>
    <property type="match status" value="1"/>
</dbReference>
<keyword evidence="4" id="KW-1185">Reference proteome</keyword>
<accession>A0A8R1YM61</accession>